<dbReference type="AlphaFoldDB" id="A0A9W9IWG4"/>
<reference evidence="1" key="1">
    <citation type="submission" date="2022-11" db="EMBL/GenBank/DDBJ databases">
        <authorList>
            <person name="Petersen C."/>
        </authorList>
    </citation>
    <scope>NUCLEOTIDE SEQUENCE</scope>
    <source>
        <strain evidence="1">IBT 16849</strain>
    </source>
</reference>
<comment type="caution">
    <text evidence="1">The sequence shown here is derived from an EMBL/GenBank/DDBJ whole genome shotgun (WGS) entry which is preliminary data.</text>
</comment>
<protein>
    <submittedName>
        <fullName evidence="1">Uncharacterized protein</fullName>
    </submittedName>
</protein>
<proteinExistence type="predicted"/>
<evidence type="ECO:0000313" key="1">
    <source>
        <dbReference type="EMBL" id="KAJ5186020.1"/>
    </source>
</evidence>
<organism evidence="1 2">
    <name type="scientific">Penicillium cf. griseofulvum</name>
    <dbReference type="NCBI Taxonomy" id="2972120"/>
    <lineage>
        <taxon>Eukaryota</taxon>
        <taxon>Fungi</taxon>
        <taxon>Dikarya</taxon>
        <taxon>Ascomycota</taxon>
        <taxon>Pezizomycotina</taxon>
        <taxon>Eurotiomycetes</taxon>
        <taxon>Eurotiomycetidae</taxon>
        <taxon>Eurotiales</taxon>
        <taxon>Aspergillaceae</taxon>
        <taxon>Penicillium</taxon>
    </lineage>
</organism>
<reference evidence="1" key="2">
    <citation type="journal article" date="2023" name="IMA Fungus">
        <title>Comparative genomic study of the Penicillium genus elucidates a diverse pangenome and 15 lateral gene transfer events.</title>
        <authorList>
            <person name="Petersen C."/>
            <person name="Sorensen T."/>
            <person name="Nielsen M.R."/>
            <person name="Sondergaard T.E."/>
            <person name="Sorensen J.L."/>
            <person name="Fitzpatrick D.A."/>
            <person name="Frisvad J.C."/>
            <person name="Nielsen K.L."/>
        </authorList>
    </citation>
    <scope>NUCLEOTIDE SEQUENCE</scope>
    <source>
        <strain evidence="1">IBT 16849</strain>
    </source>
</reference>
<dbReference type="Proteomes" id="UP001150879">
    <property type="component" value="Unassembled WGS sequence"/>
</dbReference>
<evidence type="ECO:0000313" key="2">
    <source>
        <dbReference type="Proteomes" id="UP001150879"/>
    </source>
</evidence>
<dbReference type="EMBL" id="JAPQKP010000006">
    <property type="protein sequence ID" value="KAJ5186020.1"/>
    <property type="molecule type" value="Genomic_DNA"/>
</dbReference>
<name>A0A9W9IWG4_9EURO</name>
<accession>A0A9W9IWG4</accession>
<gene>
    <name evidence="1" type="ORF">N7472_010860</name>
</gene>
<sequence length="163" mass="18547">MAINKDNLRSKVEPSGMPYYPPDKKIIVISKYFNTSNKGLIKRYPIGKISFNNLIVSTRPSISYIVIKLARYTKNLVLSAKESLPRGYLLDIEEVALRDIALSTTESTFLKGPIRIYANNNRAIVLVLNLEFYCFYRLRDKVTAGTINFIKIPTIKIVANELV</sequence>
<keyword evidence="2" id="KW-1185">Reference proteome</keyword>